<evidence type="ECO:0000313" key="15">
    <source>
        <dbReference type="EMBL" id="MBE1425497.1"/>
    </source>
</evidence>
<dbReference type="Pfam" id="PF03481">
    <property type="entry name" value="Sua5_C"/>
    <property type="match status" value="1"/>
</dbReference>
<evidence type="ECO:0000256" key="11">
    <source>
        <dbReference type="ARBA" id="ARBA00029774"/>
    </source>
</evidence>
<dbReference type="EC" id="2.7.7.87" evidence="3 13"/>
<keyword evidence="10 13" id="KW-0067">ATP-binding</keyword>
<evidence type="ECO:0000256" key="2">
    <source>
        <dbReference type="ARBA" id="ARBA00007663"/>
    </source>
</evidence>
<dbReference type="EMBL" id="JADBGG010000014">
    <property type="protein sequence ID" value="MBE1425497.1"/>
    <property type="molecule type" value="Genomic_DNA"/>
</dbReference>
<dbReference type="PROSITE" id="PS51163">
    <property type="entry name" value="YRDC"/>
    <property type="match status" value="1"/>
</dbReference>
<dbReference type="PANTHER" id="PTHR17490:SF16">
    <property type="entry name" value="THREONYLCARBAMOYL-AMP SYNTHASE"/>
    <property type="match status" value="1"/>
</dbReference>
<evidence type="ECO:0000313" key="16">
    <source>
        <dbReference type="Proteomes" id="UP000639010"/>
    </source>
</evidence>
<evidence type="ECO:0000256" key="12">
    <source>
        <dbReference type="ARBA" id="ARBA00048366"/>
    </source>
</evidence>
<evidence type="ECO:0000256" key="13">
    <source>
        <dbReference type="PIRNR" id="PIRNR004930"/>
    </source>
</evidence>
<evidence type="ECO:0000256" key="5">
    <source>
        <dbReference type="ARBA" id="ARBA00022490"/>
    </source>
</evidence>
<dbReference type="InterPro" id="IPR010923">
    <property type="entry name" value="T(6)A37_SUA5"/>
</dbReference>
<keyword evidence="16" id="KW-1185">Reference proteome</keyword>
<feature type="domain" description="YrdC-like" evidence="14">
    <location>
        <begin position="14"/>
        <end position="200"/>
    </location>
</feature>
<comment type="caution">
    <text evidence="15">The sequence shown here is derived from an EMBL/GenBank/DDBJ whole genome shotgun (WGS) entry which is preliminary data.</text>
</comment>
<dbReference type="Gene3D" id="3.90.870.10">
    <property type="entry name" value="DHBP synthase"/>
    <property type="match status" value="1"/>
</dbReference>
<organism evidence="15 16">
    <name type="scientific">Desulfomicrobium macestii</name>
    <dbReference type="NCBI Taxonomy" id="90731"/>
    <lineage>
        <taxon>Bacteria</taxon>
        <taxon>Pseudomonadati</taxon>
        <taxon>Thermodesulfobacteriota</taxon>
        <taxon>Desulfovibrionia</taxon>
        <taxon>Desulfovibrionales</taxon>
        <taxon>Desulfomicrobiaceae</taxon>
        <taxon>Desulfomicrobium</taxon>
    </lineage>
</organism>
<proteinExistence type="inferred from homology"/>
<dbReference type="InterPro" id="IPR006070">
    <property type="entry name" value="Sua5-like_dom"/>
</dbReference>
<dbReference type="InterPro" id="IPR050156">
    <property type="entry name" value="TC-AMP_synthase_SUA5"/>
</dbReference>
<protein>
    <recommendedName>
        <fullName evidence="4 13">Threonylcarbamoyl-AMP synthase</fullName>
        <shortName evidence="13">TC-AMP synthase</shortName>
        <ecNumber evidence="3 13">2.7.7.87</ecNumber>
    </recommendedName>
    <alternativeName>
        <fullName evidence="11 13">L-threonylcarbamoyladenylate synthase</fullName>
    </alternativeName>
</protein>
<keyword evidence="8 13" id="KW-0548">Nucleotidyltransferase</keyword>
<dbReference type="InterPro" id="IPR017945">
    <property type="entry name" value="DHBP_synth_RibB-like_a/b_dom"/>
</dbReference>
<reference evidence="15 16" key="1">
    <citation type="submission" date="2020-10" db="EMBL/GenBank/DDBJ databases">
        <title>Genomic Encyclopedia of Type Strains, Phase IV (KMG-IV): sequencing the most valuable type-strain genomes for metagenomic binning, comparative biology and taxonomic classification.</title>
        <authorList>
            <person name="Goeker M."/>
        </authorList>
    </citation>
    <scope>NUCLEOTIDE SEQUENCE [LARGE SCALE GENOMIC DNA]</scope>
    <source>
        <strain evidence="15 16">DSM 4194</strain>
    </source>
</reference>
<evidence type="ECO:0000256" key="7">
    <source>
        <dbReference type="ARBA" id="ARBA00022694"/>
    </source>
</evidence>
<comment type="catalytic activity">
    <reaction evidence="12 13">
        <text>L-threonine + hydrogencarbonate + ATP = L-threonylcarbamoyladenylate + diphosphate + H2O</text>
        <dbReference type="Rhea" id="RHEA:36407"/>
        <dbReference type="ChEBI" id="CHEBI:15377"/>
        <dbReference type="ChEBI" id="CHEBI:17544"/>
        <dbReference type="ChEBI" id="CHEBI:30616"/>
        <dbReference type="ChEBI" id="CHEBI:33019"/>
        <dbReference type="ChEBI" id="CHEBI:57926"/>
        <dbReference type="ChEBI" id="CHEBI:73682"/>
        <dbReference type="EC" id="2.7.7.87"/>
    </reaction>
</comment>
<dbReference type="NCBIfam" id="TIGR00057">
    <property type="entry name" value="L-threonylcarbamoyladenylate synthase"/>
    <property type="match status" value="1"/>
</dbReference>
<evidence type="ECO:0000256" key="9">
    <source>
        <dbReference type="ARBA" id="ARBA00022741"/>
    </source>
</evidence>
<dbReference type="Proteomes" id="UP000639010">
    <property type="component" value="Unassembled WGS sequence"/>
</dbReference>
<evidence type="ECO:0000256" key="6">
    <source>
        <dbReference type="ARBA" id="ARBA00022679"/>
    </source>
</evidence>
<comment type="subcellular location">
    <subcellularLocation>
        <location evidence="1 13">Cytoplasm</location>
    </subcellularLocation>
</comment>
<keyword evidence="9 13" id="KW-0547">Nucleotide-binding</keyword>
<dbReference type="GO" id="GO:0061710">
    <property type="term" value="F:L-threonylcarbamoyladenylate synthase"/>
    <property type="evidence" value="ECO:0007669"/>
    <property type="project" value="UniProtKB-EC"/>
</dbReference>
<gene>
    <name evidence="15" type="ORF">H4684_002150</name>
</gene>
<comment type="similarity">
    <text evidence="2 13">Belongs to the SUA5 family.</text>
</comment>
<dbReference type="Pfam" id="PF01300">
    <property type="entry name" value="Sua5_yciO_yrdC"/>
    <property type="match status" value="1"/>
</dbReference>
<evidence type="ECO:0000256" key="1">
    <source>
        <dbReference type="ARBA" id="ARBA00004496"/>
    </source>
</evidence>
<sequence>MNYLSLYSERNVFQEAISTAVETLLRGGLISFPTETVYGLGADACNFNAVSRVFLVKGRPLGHPLIVHLAGEADVERWSKKVSGVALRIIQHFWPGPLTLILKRHPKVLDIVTGGQDTVGLRCPAHPAALALLQAFGEGIVAPSANRFGRLSPTCVADVVAELGGAIDSHIDGGACQIGIESTILDLSGGNPRILRPGAVTALAIAEVLGEIPKRASASSLRSPGLSPYHYAPLSPLRLVEDDSLENIALYYLKKGWGVSVLSKRQPKENLVGVRWCQMPTAPTSYARRLYAQLRAVDTGARQYILVGCPPASSEWEAVIDRLDRASAGSSVREVAL</sequence>
<evidence type="ECO:0000256" key="3">
    <source>
        <dbReference type="ARBA" id="ARBA00012584"/>
    </source>
</evidence>
<dbReference type="Gene3D" id="3.40.50.11030">
    <property type="entry name" value="Threonylcarbamoyl-AMP synthase, C-terminal domain"/>
    <property type="match status" value="1"/>
</dbReference>
<dbReference type="SUPFAM" id="SSF55821">
    <property type="entry name" value="YrdC/RibB"/>
    <property type="match status" value="1"/>
</dbReference>
<keyword evidence="6 13" id="KW-0808">Transferase</keyword>
<dbReference type="PIRSF" id="PIRSF004930">
    <property type="entry name" value="Tln_factor_SUA5"/>
    <property type="match status" value="1"/>
</dbReference>
<evidence type="ECO:0000259" key="14">
    <source>
        <dbReference type="PROSITE" id="PS51163"/>
    </source>
</evidence>
<keyword evidence="5 13" id="KW-0963">Cytoplasm</keyword>
<dbReference type="PANTHER" id="PTHR17490">
    <property type="entry name" value="SUA5"/>
    <property type="match status" value="1"/>
</dbReference>
<keyword evidence="7 13" id="KW-0819">tRNA processing</keyword>
<dbReference type="RefSeq" id="WP_225940365.1">
    <property type="nucleotide sequence ID" value="NZ_JADBGG010000014.1"/>
</dbReference>
<evidence type="ECO:0000256" key="10">
    <source>
        <dbReference type="ARBA" id="ARBA00022840"/>
    </source>
</evidence>
<evidence type="ECO:0000256" key="8">
    <source>
        <dbReference type="ARBA" id="ARBA00022695"/>
    </source>
</evidence>
<dbReference type="InterPro" id="IPR005145">
    <property type="entry name" value="Sua5_C"/>
</dbReference>
<comment type="function">
    <text evidence="13">Required for the formation of a threonylcarbamoyl group on adenosine at position 37 (t(6)A37) in tRNAs that read codons beginning with adenine.</text>
</comment>
<name>A0ABR9H461_9BACT</name>
<evidence type="ECO:0000256" key="4">
    <source>
        <dbReference type="ARBA" id="ARBA00015492"/>
    </source>
</evidence>
<dbReference type="InterPro" id="IPR038385">
    <property type="entry name" value="Sua5/YwlC_C"/>
</dbReference>
<accession>A0ABR9H461</accession>